<dbReference type="STRING" id="905079.L1K4A6"/>
<dbReference type="PANTHER" id="PTHR24201">
    <property type="entry name" value="ANK_REP_REGION DOMAIN-CONTAINING PROTEIN"/>
    <property type="match status" value="1"/>
</dbReference>
<feature type="repeat" description="ANK" evidence="3">
    <location>
        <begin position="207"/>
        <end position="239"/>
    </location>
</feature>
<keyword evidence="2 3" id="KW-0040">ANK repeat</keyword>
<organism evidence="4">
    <name type="scientific">Guillardia theta (strain CCMP2712)</name>
    <name type="common">Cryptophyte</name>
    <dbReference type="NCBI Taxonomy" id="905079"/>
    <lineage>
        <taxon>Eukaryota</taxon>
        <taxon>Cryptophyceae</taxon>
        <taxon>Pyrenomonadales</taxon>
        <taxon>Geminigeraceae</taxon>
        <taxon>Guillardia</taxon>
    </lineage>
</organism>
<dbReference type="PROSITE" id="PS50088">
    <property type="entry name" value="ANK_REPEAT"/>
    <property type="match status" value="2"/>
</dbReference>
<dbReference type="AlphaFoldDB" id="L1K4A6"/>
<name>L1K4A6_GUITC</name>
<dbReference type="KEGG" id="gtt:GUITHDRAFT_149791"/>
<dbReference type="HOGENOM" id="CLU_957920_0_0_1"/>
<dbReference type="SMART" id="SM00248">
    <property type="entry name" value="ANK"/>
    <property type="match status" value="3"/>
</dbReference>
<proteinExistence type="predicted"/>
<sequence>MVAMLATNLGQAEEETTAGRLPWNLASACIQRTQGSGGLRLRGGMGTRMRAFELAKKANLTDKDAEDEWYNALDENQTETPWYYPFYDDVRDENGPWLPARNISEETIDPELRRHPNETIEEAFERILLFDDENKTALNLHYLKSAACVDDYKGVKKIIEEEGIDVNAEIEEASLEKAIHFAAWCGNIKTVEVLLELGADVNAKNCFNQTALHRAAFSGFQQLCEFLVQRGADPLTPDSWDFSPPEWAAANFKNWTCQWFYAKFISNETFPKGPPPHYGLKMNEGFEYFNV</sequence>
<reference evidence="5" key="3">
    <citation type="submission" date="2016-03" db="UniProtKB">
        <authorList>
            <consortium name="EnsemblProtists"/>
        </authorList>
    </citation>
    <scope>IDENTIFICATION</scope>
</reference>
<dbReference type="GeneID" id="17312029"/>
<feature type="repeat" description="ANK" evidence="3">
    <location>
        <begin position="174"/>
        <end position="206"/>
    </location>
</feature>
<dbReference type="PANTHER" id="PTHR24201:SF16">
    <property type="entry name" value="ANKYRIN-1-LIKE-RELATED"/>
    <property type="match status" value="1"/>
</dbReference>
<dbReference type="InterPro" id="IPR036770">
    <property type="entry name" value="Ankyrin_rpt-contain_sf"/>
</dbReference>
<dbReference type="GO" id="GO:0005634">
    <property type="term" value="C:nucleus"/>
    <property type="evidence" value="ECO:0007669"/>
    <property type="project" value="TreeGrafter"/>
</dbReference>
<dbReference type="EnsemblProtists" id="EKX55412">
    <property type="protein sequence ID" value="EKX55412"/>
    <property type="gene ID" value="GUITHDRAFT_149791"/>
</dbReference>
<dbReference type="Pfam" id="PF12796">
    <property type="entry name" value="Ank_2"/>
    <property type="match status" value="1"/>
</dbReference>
<dbReference type="RefSeq" id="XP_005842392.1">
    <property type="nucleotide sequence ID" value="XM_005842335.1"/>
</dbReference>
<evidence type="ECO:0000313" key="6">
    <source>
        <dbReference type="Proteomes" id="UP000011087"/>
    </source>
</evidence>
<dbReference type="SUPFAM" id="SSF48403">
    <property type="entry name" value="Ankyrin repeat"/>
    <property type="match status" value="1"/>
</dbReference>
<dbReference type="eggNOG" id="KOG4177">
    <property type="taxonomic scope" value="Eukaryota"/>
</dbReference>
<dbReference type="EMBL" id="JH992965">
    <property type="protein sequence ID" value="EKX55412.1"/>
    <property type="molecule type" value="Genomic_DNA"/>
</dbReference>
<evidence type="ECO:0000256" key="2">
    <source>
        <dbReference type="ARBA" id="ARBA00023043"/>
    </source>
</evidence>
<gene>
    <name evidence="4" type="ORF">GUITHDRAFT_149791</name>
</gene>
<dbReference type="Gene3D" id="1.25.40.20">
    <property type="entry name" value="Ankyrin repeat-containing domain"/>
    <property type="match status" value="1"/>
</dbReference>
<dbReference type="InterPro" id="IPR002110">
    <property type="entry name" value="Ankyrin_rpt"/>
</dbReference>
<evidence type="ECO:0000256" key="3">
    <source>
        <dbReference type="PROSITE-ProRule" id="PRU00023"/>
    </source>
</evidence>
<protein>
    <submittedName>
        <fullName evidence="4 5">Uncharacterized protein</fullName>
    </submittedName>
</protein>
<dbReference type="InterPro" id="IPR050776">
    <property type="entry name" value="Ank_Repeat/CDKN_Inhibitor"/>
</dbReference>
<dbReference type="PaxDb" id="55529-EKX55412"/>
<dbReference type="Proteomes" id="UP000011087">
    <property type="component" value="Unassembled WGS sequence"/>
</dbReference>
<dbReference type="PROSITE" id="PS50297">
    <property type="entry name" value="ANK_REP_REGION"/>
    <property type="match status" value="2"/>
</dbReference>
<evidence type="ECO:0000256" key="1">
    <source>
        <dbReference type="ARBA" id="ARBA00022737"/>
    </source>
</evidence>
<dbReference type="OrthoDB" id="194358at2759"/>
<keyword evidence="1" id="KW-0677">Repeat</keyword>
<evidence type="ECO:0000313" key="5">
    <source>
        <dbReference type="EnsemblProtists" id="EKX55412"/>
    </source>
</evidence>
<reference evidence="6" key="2">
    <citation type="submission" date="2012-11" db="EMBL/GenBank/DDBJ databases">
        <authorList>
            <person name="Kuo A."/>
            <person name="Curtis B.A."/>
            <person name="Tanifuji G."/>
            <person name="Burki F."/>
            <person name="Gruber A."/>
            <person name="Irimia M."/>
            <person name="Maruyama S."/>
            <person name="Arias M.C."/>
            <person name="Ball S.G."/>
            <person name="Gile G.H."/>
            <person name="Hirakawa Y."/>
            <person name="Hopkins J.F."/>
            <person name="Rensing S.A."/>
            <person name="Schmutz J."/>
            <person name="Symeonidi A."/>
            <person name="Elias M."/>
            <person name="Eveleigh R.J."/>
            <person name="Herman E.K."/>
            <person name="Klute M.J."/>
            <person name="Nakayama T."/>
            <person name="Obornik M."/>
            <person name="Reyes-Prieto A."/>
            <person name="Armbrust E.V."/>
            <person name="Aves S.J."/>
            <person name="Beiko R.G."/>
            <person name="Coutinho P."/>
            <person name="Dacks J.B."/>
            <person name="Durnford D.G."/>
            <person name="Fast N.M."/>
            <person name="Green B.R."/>
            <person name="Grisdale C."/>
            <person name="Hempe F."/>
            <person name="Henrissat B."/>
            <person name="Hoppner M.P."/>
            <person name="Ishida K.-I."/>
            <person name="Kim E."/>
            <person name="Koreny L."/>
            <person name="Kroth P.G."/>
            <person name="Liu Y."/>
            <person name="Malik S.-B."/>
            <person name="Maier U.G."/>
            <person name="McRose D."/>
            <person name="Mock T."/>
            <person name="Neilson J.A."/>
            <person name="Onodera N.T."/>
            <person name="Poole A.M."/>
            <person name="Pritham E.J."/>
            <person name="Richards T.A."/>
            <person name="Rocap G."/>
            <person name="Roy S.W."/>
            <person name="Sarai C."/>
            <person name="Schaack S."/>
            <person name="Shirato S."/>
            <person name="Slamovits C.H."/>
            <person name="Spencer D.F."/>
            <person name="Suzuki S."/>
            <person name="Worden A.Z."/>
            <person name="Zauner S."/>
            <person name="Barry K."/>
            <person name="Bell C."/>
            <person name="Bharti A.K."/>
            <person name="Crow J.A."/>
            <person name="Grimwood J."/>
            <person name="Kramer R."/>
            <person name="Lindquist E."/>
            <person name="Lucas S."/>
            <person name="Salamov A."/>
            <person name="McFadden G.I."/>
            <person name="Lane C.E."/>
            <person name="Keeling P.J."/>
            <person name="Gray M.W."/>
            <person name="Grigoriev I.V."/>
            <person name="Archibald J.M."/>
        </authorList>
    </citation>
    <scope>NUCLEOTIDE SEQUENCE</scope>
    <source>
        <strain evidence="6">CCMP2712</strain>
    </source>
</reference>
<keyword evidence="6" id="KW-1185">Reference proteome</keyword>
<evidence type="ECO:0000313" key="4">
    <source>
        <dbReference type="EMBL" id="EKX55412.1"/>
    </source>
</evidence>
<reference evidence="4 6" key="1">
    <citation type="journal article" date="2012" name="Nature">
        <title>Algal genomes reveal evolutionary mosaicism and the fate of nucleomorphs.</title>
        <authorList>
            <consortium name="DOE Joint Genome Institute"/>
            <person name="Curtis B.A."/>
            <person name="Tanifuji G."/>
            <person name="Burki F."/>
            <person name="Gruber A."/>
            <person name="Irimia M."/>
            <person name="Maruyama S."/>
            <person name="Arias M.C."/>
            <person name="Ball S.G."/>
            <person name="Gile G.H."/>
            <person name="Hirakawa Y."/>
            <person name="Hopkins J.F."/>
            <person name="Kuo A."/>
            <person name="Rensing S.A."/>
            <person name="Schmutz J."/>
            <person name="Symeonidi A."/>
            <person name="Elias M."/>
            <person name="Eveleigh R.J."/>
            <person name="Herman E.K."/>
            <person name="Klute M.J."/>
            <person name="Nakayama T."/>
            <person name="Obornik M."/>
            <person name="Reyes-Prieto A."/>
            <person name="Armbrust E.V."/>
            <person name="Aves S.J."/>
            <person name="Beiko R.G."/>
            <person name="Coutinho P."/>
            <person name="Dacks J.B."/>
            <person name="Durnford D.G."/>
            <person name="Fast N.M."/>
            <person name="Green B.R."/>
            <person name="Grisdale C.J."/>
            <person name="Hempel F."/>
            <person name="Henrissat B."/>
            <person name="Hoppner M.P."/>
            <person name="Ishida K."/>
            <person name="Kim E."/>
            <person name="Koreny L."/>
            <person name="Kroth P.G."/>
            <person name="Liu Y."/>
            <person name="Malik S.B."/>
            <person name="Maier U.G."/>
            <person name="McRose D."/>
            <person name="Mock T."/>
            <person name="Neilson J.A."/>
            <person name="Onodera N.T."/>
            <person name="Poole A.M."/>
            <person name="Pritham E.J."/>
            <person name="Richards T.A."/>
            <person name="Rocap G."/>
            <person name="Roy S.W."/>
            <person name="Sarai C."/>
            <person name="Schaack S."/>
            <person name="Shirato S."/>
            <person name="Slamovits C.H."/>
            <person name="Spencer D.F."/>
            <person name="Suzuki S."/>
            <person name="Worden A.Z."/>
            <person name="Zauner S."/>
            <person name="Barry K."/>
            <person name="Bell C."/>
            <person name="Bharti A.K."/>
            <person name="Crow J.A."/>
            <person name="Grimwood J."/>
            <person name="Kramer R."/>
            <person name="Lindquist E."/>
            <person name="Lucas S."/>
            <person name="Salamov A."/>
            <person name="McFadden G.I."/>
            <person name="Lane C.E."/>
            <person name="Keeling P.J."/>
            <person name="Gray M.W."/>
            <person name="Grigoriev I.V."/>
            <person name="Archibald J.M."/>
        </authorList>
    </citation>
    <scope>NUCLEOTIDE SEQUENCE</scope>
    <source>
        <strain evidence="4 6">CCMP2712</strain>
    </source>
</reference>
<accession>L1K4A6</accession>